<dbReference type="RefSeq" id="WP_133428174.1">
    <property type="nucleotide sequence ID" value="NZ_SDLO01000029.1"/>
</dbReference>
<name>A0A4R5W7X3_MYCMU</name>
<sequence>MRRATNNAPPRRLMHANGCMVTVTERQLLHAYVSVILGAFGSSRPTTRRHARLGGRMPNWRQITFFIETFVAATTQRGQRYSTVSMEPNLNFSARSHAVLMLTIERQIMNVVKIIARKADSAWEGTKSYFGFGIDSSGTLDDDHAHQAASDAGEARTMIKAVFDR</sequence>
<dbReference type="EMBL" id="SDLO01000029">
    <property type="protein sequence ID" value="TDK84965.1"/>
    <property type="molecule type" value="Genomic_DNA"/>
</dbReference>
<comment type="caution">
    <text evidence="1">The sequence shown here is derived from an EMBL/GenBank/DDBJ whole genome shotgun (WGS) entry which is preliminary data.</text>
</comment>
<accession>A0A4R5W7X3</accession>
<reference evidence="1 2" key="1">
    <citation type="submission" date="2019-01" db="EMBL/GenBank/DDBJ databases">
        <title>High-quality-draft genome sequences of five non-tuberculosis mycobacteriaceae isolated from a nosocomial environment.</title>
        <authorList>
            <person name="Tiago I."/>
            <person name="Alarico S."/>
            <person name="Pereira S.G."/>
            <person name="Coelho C."/>
            <person name="Maranha A."/>
            <person name="Empadinhas N."/>
        </authorList>
    </citation>
    <scope>NUCLEOTIDE SEQUENCE [LARGE SCALE GENOMIC DNA]</scope>
    <source>
        <strain evidence="1 2">24AIII</strain>
    </source>
</reference>
<protein>
    <submittedName>
        <fullName evidence="1">Uncharacterized protein</fullName>
    </submittedName>
</protein>
<organism evidence="1 2">
    <name type="scientific">Mycolicibacterium mucogenicum</name>
    <name type="common">Mycobacterium mucogenicum</name>
    <dbReference type="NCBI Taxonomy" id="56689"/>
    <lineage>
        <taxon>Bacteria</taxon>
        <taxon>Bacillati</taxon>
        <taxon>Actinomycetota</taxon>
        <taxon>Actinomycetes</taxon>
        <taxon>Mycobacteriales</taxon>
        <taxon>Mycobacteriaceae</taxon>
        <taxon>Mycolicibacterium</taxon>
    </lineage>
</organism>
<dbReference type="Proteomes" id="UP000294929">
    <property type="component" value="Unassembled WGS sequence"/>
</dbReference>
<gene>
    <name evidence="1" type="ORF">EUA03_24205</name>
</gene>
<proteinExistence type="predicted"/>
<evidence type="ECO:0000313" key="2">
    <source>
        <dbReference type="Proteomes" id="UP000294929"/>
    </source>
</evidence>
<evidence type="ECO:0000313" key="1">
    <source>
        <dbReference type="EMBL" id="TDK84965.1"/>
    </source>
</evidence>
<dbReference type="AlphaFoldDB" id="A0A4R5W7X3"/>